<dbReference type="AlphaFoldDB" id="A0AAV7AVC4"/>
<evidence type="ECO:0008006" key="4">
    <source>
        <dbReference type="Google" id="ProtNLM"/>
    </source>
</evidence>
<evidence type="ECO:0000256" key="1">
    <source>
        <dbReference type="SAM" id="SignalP"/>
    </source>
</evidence>
<keyword evidence="3" id="KW-1185">Reference proteome</keyword>
<organism evidence="2 3">
    <name type="scientific">Engystomops pustulosus</name>
    <name type="common">Tungara frog</name>
    <name type="synonym">Physalaemus pustulosus</name>
    <dbReference type="NCBI Taxonomy" id="76066"/>
    <lineage>
        <taxon>Eukaryota</taxon>
        <taxon>Metazoa</taxon>
        <taxon>Chordata</taxon>
        <taxon>Craniata</taxon>
        <taxon>Vertebrata</taxon>
        <taxon>Euteleostomi</taxon>
        <taxon>Amphibia</taxon>
        <taxon>Batrachia</taxon>
        <taxon>Anura</taxon>
        <taxon>Neobatrachia</taxon>
        <taxon>Hyloidea</taxon>
        <taxon>Leptodactylidae</taxon>
        <taxon>Leiuperinae</taxon>
        <taxon>Engystomops</taxon>
    </lineage>
</organism>
<feature type="signal peptide" evidence="1">
    <location>
        <begin position="1"/>
        <end position="18"/>
    </location>
</feature>
<evidence type="ECO:0000313" key="3">
    <source>
        <dbReference type="Proteomes" id="UP000824782"/>
    </source>
</evidence>
<dbReference type="Proteomes" id="UP000824782">
    <property type="component" value="Unassembled WGS sequence"/>
</dbReference>
<gene>
    <name evidence="2" type="ORF">GDO81_016293</name>
</gene>
<feature type="chain" id="PRO_5043563434" description="Secreted protein" evidence="1">
    <location>
        <begin position="19"/>
        <end position="95"/>
    </location>
</feature>
<name>A0AAV7AVC4_ENGPU</name>
<dbReference type="EMBL" id="WNYA01000007">
    <property type="protein sequence ID" value="KAG8564018.1"/>
    <property type="molecule type" value="Genomic_DNA"/>
</dbReference>
<reference evidence="2" key="1">
    <citation type="thesis" date="2020" institute="ProQuest LLC" country="789 East Eisenhower Parkway, Ann Arbor, MI, USA">
        <title>Comparative Genomics and Chromosome Evolution.</title>
        <authorList>
            <person name="Mudd A.B."/>
        </authorList>
    </citation>
    <scope>NUCLEOTIDE SEQUENCE</scope>
    <source>
        <strain evidence="2">237g6f4</strain>
        <tissue evidence="2">Blood</tissue>
    </source>
</reference>
<proteinExistence type="predicted"/>
<comment type="caution">
    <text evidence="2">The sequence shown here is derived from an EMBL/GenBank/DDBJ whole genome shotgun (WGS) entry which is preliminary data.</text>
</comment>
<protein>
    <recommendedName>
        <fullName evidence="4">Secreted protein</fullName>
    </recommendedName>
</protein>
<keyword evidence="1" id="KW-0732">Signal</keyword>
<sequence>MNLLILVDLVYNVWNVFTFPFVYGHRILCEQPLYVRNHSWSMKVLVVVNYSRVGWDLFSVFFQKSQRKKKNLQYYLICIVQQIMASQPNFLVTQM</sequence>
<accession>A0AAV7AVC4</accession>
<evidence type="ECO:0000313" key="2">
    <source>
        <dbReference type="EMBL" id="KAG8564018.1"/>
    </source>
</evidence>